<dbReference type="VEuPathDB" id="FungiDB:TRICI_005379"/>
<accession>A0A642USP4</accession>
<evidence type="ECO:0000313" key="3">
    <source>
        <dbReference type="Proteomes" id="UP000761534"/>
    </source>
</evidence>
<evidence type="ECO:0000256" key="1">
    <source>
        <dbReference type="SAM" id="SignalP"/>
    </source>
</evidence>
<gene>
    <name evidence="2" type="ORF">TRICI_005379</name>
</gene>
<organism evidence="2 3">
    <name type="scientific">Trichomonascus ciferrii</name>
    <dbReference type="NCBI Taxonomy" id="44093"/>
    <lineage>
        <taxon>Eukaryota</taxon>
        <taxon>Fungi</taxon>
        <taxon>Dikarya</taxon>
        <taxon>Ascomycota</taxon>
        <taxon>Saccharomycotina</taxon>
        <taxon>Dipodascomycetes</taxon>
        <taxon>Dipodascales</taxon>
        <taxon>Trichomonascaceae</taxon>
        <taxon>Trichomonascus</taxon>
        <taxon>Trichomonascus ciferrii complex</taxon>
    </lineage>
</organism>
<feature type="signal peptide" evidence="1">
    <location>
        <begin position="1"/>
        <end position="20"/>
    </location>
</feature>
<protein>
    <recommendedName>
        <fullName evidence="4">Cell wall protein</fullName>
    </recommendedName>
</protein>
<evidence type="ECO:0008006" key="4">
    <source>
        <dbReference type="Google" id="ProtNLM"/>
    </source>
</evidence>
<proteinExistence type="predicted"/>
<name>A0A642USP4_9ASCO</name>
<dbReference type="EMBL" id="SWFS01000422">
    <property type="protein sequence ID" value="KAA8904898.1"/>
    <property type="molecule type" value="Genomic_DNA"/>
</dbReference>
<keyword evidence="1" id="KW-0732">Signal</keyword>
<reference evidence="2" key="1">
    <citation type="journal article" date="2019" name="G3 (Bethesda)">
        <title>Genome Assemblies of Two Rare Opportunistic Yeast Pathogens: Diutina rugosa (syn. Candida rugosa) and Trichomonascus ciferrii (syn. Candida ciferrii).</title>
        <authorList>
            <person name="Mixao V."/>
            <person name="Saus E."/>
            <person name="Hansen A.P."/>
            <person name="Lass-Florl C."/>
            <person name="Gabaldon T."/>
        </authorList>
    </citation>
    <scope>NUCLEOTIDE SEQUENCE</scope>
    <source>
        <strain evidence="2">CBS 4856</strain>
    </source>
</reference>
<sequence length="237" mass="25467">MTMVSIKKLAFFAFSSLALCGVVPSGDNQEVANNNDTVNGVPKEVHDAMGRALSSFSLSNERIDQDTGNDTSHILANLASSVHNSNSALWQVSEACCIFCKPMPVASSCCGPCCAPSCGCYGSSYTVSGIKYNLAIDGKPKVGNLFPEFLQGNMNYVKDTLGYTLSGTMKRMANRCNELAKAISSGKFKEEDIEEAKTILPELKNFAKNTNGITAVDGERKDLNEALDKLTEALKNH</sequence>
<dbReference type="Proteomes" id="UP000761534">
    <property type="component" value="Unassembled WGS sequence"/>
</dbReference>
<keyword evidence="3" id="KW-1185">Reference proteome</keyword>
<evidence type="ECO:0000313" key="2">
    <source>
        <dbReference type="EMBL" id="KAA8904898.1"/>
    </source>
</evidence>
<dbReference type="AlphaFoldDB" id="A0A642USP4"/>
<feature type="chain" id="PRO_5024891180" description="Cell wall protein" evidence="1">
    <location>
        <begin position="21"/>
        <end position="237"/>
    </location>
</feature>
<comment type="caution">
    <text evidence="2">The sequence shown here is derived from an EMBL/GenBank/DDBJ whole genome shotgun (WGS) entry which is preliminary data.</text>
</comment>